<comment type="caution">
    <text evidence="10">The sequence shown here is derived from an EMBL/GenBank/DDBJ whole genome shotgun (WGS) entry which is preliminary data.</text>
</comment>
<dbReference type="SUPFAM" id="SSF51905">
    <property type="entry name" value="FAD/NAD(P)-binding domain"/>
    <property type="match status" value="1"/>
</dbReference>
<accession>A0A2S7WCZ8</accession>
<evidence type="ECO:0000259" key="9">
    <source>
        <dbReference type="Pfam" id="PF16901"/>
    </source>
</evidence>
<dbReference type="GO" id="GO:0009331">
    <property type="term" value="C:glycerol-3-phosphate dehydrogenase (FAD) complex"/>
    <property type="evidence" value="ECO:0007669"/>
    <property type="project" value="UniProtKB-UniRule"/>
</dbReference>
<keyword evidence="5" id="KW-0274">FAD</keyword>
<gene>
    <name evidence="10" type="ORF">BTO13_09780</name>
</gene>
<dbReference type="EC" id="1.1.5.3" evidence="7"/>
<dbReference type="Proteomes" id="UP000237608">
    <property type="component" value="Unassembled WGS sequence"/>
</dbReference>
<dbReference type="PANTHER" id="PTHR11985:SF35">
    <property type="entry name" value="ANAEROBIC GLYCEROL-3-PHOSPHATE DEHYDROGENASE SUBUNIT A"/>
    <property type="match status" value="1"/>
</dbReference>
<dbReference type="Pfam" id="PF16901">
    <property type="entry name" value="DAO_C"/>
    <property type="match status" value="1"/>
</dbReference>
<sequence>MKNFSYFNRKNIQTTLQTTEFDILIIGGGITGAGIALDAASRGMKVALIEKNDFASGTSSKSTKLIHGGLRYLKQFDFWLVKEVGTERAIVHKLAPHLVVPEKMILPLIDGGTYGSWLTSIGLKVYDILASVESDDKRKMLTKEEALQKEPLLPENILNGAGFYAEYRTDDARLTIEILKTALNYDAQILNYAAATEFLYEEKRVVGAKISDIISGENFEIKSKYVVNATGPWVDELRQINHSKIGKRLHLTKGVHLVVAHEKLPVKQSVYFDIPDGRMMFAIPRGKVTYFGTTDTNYQEDKDAVNTNIVDATYLISAVNNMFPEINITLNDIQSSWAGLRPLIHEEGKSASELSRKDEIFVSDSELISIAGGKLTGYRKMAERIVDLVAKKYENRFEKTFDAIKTDKIVLSGGTFKNSHEVKSYTDAIYNRINEVDFNQKDAEYLVHNYGKQTDIILKKFDEFMDEDQAKKMIKAEVWFAINYEMACNPTDFFMRRTGRLFFDKPSVDVHKAYVLQLFANHFNWDEKTANFHQNELEHQLEMATSFS</sequence>
<evidence type="ECO:0000256" key="3">
    <source>
        <dbReference type="ARBA" id="ARBA00022630"/>
    </source>
</evidence>
<name>A0A2S7WCZ8_9FLAO</name>
<dbReference type="Gene3D" id="3.50.50.60">
    <property type="entry name" value="FAD/NAD(P)-binding domain"/>
    <property type="match status" value="1"/>
</dbReference>
<feature type="domain" description="FAD dependent oxidoreductase" evidence="8">
    <location>
        <begin position="22"/>
        <end position="346"/>
    </location>
</feature>
<dbReference type="InterPro" id="IPR031656">
    <property type="entry name" value="DAO_C"/>
</dbReference>
<dbReference type="PANTHER" id="PTHR11985">
    <property type="entry name" value="GLYCEROL-3-PHOSPHATE DEHYDROGENASE"/>
    <property type="match status" value="1"/>
</dbReference>
<evidence type="ECO:0000256" key="6">
    <source>
        <dbReference type="ARBA" id="ARBA00023002"/>
    </source>
</evidence>
<dbReference type="InterPro" id="IPR006076">
    <property type="entry name" value="FAD-dep_OxRdtase"/>
</dbReference>
<dbReference type="GO" id="GO:0006071">
    <property type="term" value="P:glycerol metabolic process"/>
    <property type="evidence" value="ECO:0007669"/>
    <property type="project" value="UniProtKB-KW"/>
</dbReference>
<dbReference type="InterPro" id="IPR036188">
    <property type="entry name" value="FAD/NAD-bd_sf"/>
</dbReference>
<evidence type="ECO:0000259" key="8">
    <source>
        <dbReference type="Pfam" id="PF01266"/>
    </source>
</evidence>
<dbReference type="InterPro" id="IPR000447">
    <property type="entry name" value="G3P_DH_FAD-dep"/>
</dbReference>
<evidence type="ECO:0000256" key="5">
    <source>
        <dbReference type="ARBA" id="ARBA00022827"/>
    </source>
</evidence>
<keyword evidence="3 7" id="KW-0285">Flavoprotein</keyword>
<dbReference type="Gene3D" id="3.30.9.10">
    <property type="entry name" value="D-Amino Acid Oxidase, subunit A, domain 2"/>
    <property type="match status" value="1"/>
</dbReference>
<dbReference type="PRINTS" id="PR01001">
    <property type="entry name" value="FADG3PDH"/>
</dbReference>
<dbReference type="SUPFAM" id="SSF54373">
    <property type="entry name" value="FAD-linked reductases, C-terminal domain"/>
    <property type="match status" value="1"/>
</dbReference>
<dbReference type="InterPro" id="IPR038299">
    <property type="entry name" value="DAO_C_sf"/>
</dbReference>
<dbReference type="Gene3D" id="1.10.8.870">
    <property type="entry name" value="Alpha-glycerophosphate oxidase, cap domain"/>
    <property type="match status" value="1"/>
</dbReference>
<comment type="cofactor">
    <cofactor evidence="1 7">
        <name>FAD</name>
        <dbReference type="ChEBI" id="CHEBI:57692"/>
    </cofactor>
</comment>
<evidence type="ECO:0000313" key="10">
    <source>
        <dbReference type="EMBL" id="PQJ75500.1"/>
    </source>
</evidence>
<dbReference type="RefSeq" id="WP_105046643.1">
    <property type="nucleotide sequence ID" value="NZ_CP150662.1"/>
</dbReference>
<comment type="similarity">
    <text evidence="2 7">Belongs to the FAD-dependent glycerol-3-phosphate dehydrogenase family.</text>
</comment>
<proteinExistence type="inferred from homology"/>
<dbReference type="GO" id="GO:0004368">
    <property type="term" value="F:glycerol-3-phosphate dehydrogenase (quinone) activity"/>
    <property type="evidence" value="ECO:0007669"/>
    <property type="project" value="UniProtKB-EC"/>
</dbReference>
<dbReference type="GO" id="GO:0046168">
    <property type="term" value="P:glycerol-3-phosphate catabolic process"/>
    <property type="evidence" value="ECO:0007669"/>
    <property type="project" value="TreeGrafter"/>
</dbReference>
<keyword evidence="4" id="KW-0319">Glycerol metabolism</keyword>
<organism evidence="10 11">
    <name type="scientific">Polaribacter gangjinensis</name>
    <dbReference type="NCBI Taxonomy" id="574710"/>
    <lineage>
        <taxon>Bacteria</taxon>
        <taxon>Pseudomonadati</taxon>
        <taxon>Bacteroidota</taxon>
        <taxon>Flavobacteriia</taxon>
        <taxon>Flavobacteriales</taxon>
        <taxon>Flavobacteriaceae</taxon>
    </lineage>
</organism>
<feature type="domain" description="Alpha-glycerophosphate oxidase C-terminal" evidence="9">
    <location>
        <begin position="405"/>
        <end position="529"/>
    </location>
</feature>
<evidence type="ECO:0000256" key="4">
    <source>
        <dbReference type="ARBA" id="ARBA00022798"/>
    </source>
</evidence>
<dbReference type="AlphaFoldDB" id="A0A2S7WCZ8"/>
<evidence type="ECO:0000256" key="2">
    <source>
        <dbReference type="ARBA" id="ARBA00007330"/>
    </source>
</evidence>
<evidence type="ECO:0000256" key="1">
    <source>
        <dbReference type="ARBA" id="ARBA00001974"/>
    </source>
</evidence>
<dbReference type="PROSITE" id="PS00977">
    <property type="entry name" value="FAD_G3PDH_1"/>
    <property type="match status" value="1"/>
</dbReference>
<protein>
    <recommendedName>
        <fullName evidence="7">Glycerol-3-phosphate dehydrogenase</fullName>
        <ecNumber evidence="7">1.1.5.3</ecNumber>
    </recommendedName>
</protein>
<evidence type="ECO:0000256" key="7">
    <source>
        <dbReference type="RuleBase" id="RU361217"/>
    </source>
</evidence>
<keyword evidence="11" id="KW-1185">Reference proteome</keyword>
<dbReference type="Pfam" id="PF01266">
    <property type="entry name" value="DAO"/>
    <property type="match status" value="1"/>
</dbReference>
<reference evidence="10 11" key="1">
    <citation type="submission" date="2016-12" db="EMBL/GenBank/DDBJ databases">
        <title>Trade-off between light-utilization and light-protection in marine flavobacteria.</title>
        <authorList>
            <person name="Kumagai Y."/>
            <person name="Yoshizawa S."/>
            <person name="Kogure K."/>
            <person name="Iwasaki W."/>
        </authorList>
    </citation>
    <scope>NUCLEOTIDE SEQUENCE [LARGE SCALE GENOMIC DNA]</scope>
    <source>
        <strain evidence="10 11">KCTC 22729</strain>
    </source>
</reference>
<dbReference type="PROSITE" id="PS00978">
    <property type="entry name" value="FAD_G3PDH_2"/>
    <property type="match status" value="1"/>
</dbReference>
<comment type="catalytic activity">
    <reaction evidence="7">
        <text>a quinone + sn-glycerol 3-phosphate = dihydroxyacetone phosphate + a quinol</text>
        <dbReference type="Rhea" id="RHEA:18977"/>
        <dbReference type="ChEBI" id="CHEBI:24646"/>
        <dbReference type="ChEBI" id="CHEBI:57597"/>
        <dbReference type="ChEBI" id="CHEBI:57642"/>
        <dbReference type="ChEBI" id="CHEBI:132124"/>
        <dbReference type="EC" id="1.1.5.3"/>
    </reaction>
</comment>
<keyword evidence="6 7" id="KW-0560">Oxidoreductase</keyword>
<dbReference type="EMBL" id="MSCL01000001">
    <property type="protein sequence ID" value="PQJ75500.1"/>
    <property type="molecule type" value="Genomic_DNA"/>
</dbReference>
<evidence type="ECO:0000313" key="11">
    <source>
        <dbReference type="Proteomes" id="UP000237608"/>
    </source>
</evidence>
<dbReference type="OrthoDB" id="9766796at2"/>